<dbReference type="AlphaFoldDB" id="M1DJL1"/>
<name>M1DJL1_SOLTU</name>
<accession>M1DJL1</accession>
<dbReference type="Gramene" id="PGSC0003DMT400090080">
    <property type="protein sequence ID" value="PGSC0003DMT400090080"/>
    <property type="gene ID" value="PGSC0003DMG400039651"/>
</dbReference>
<dbReference type="Proteomes" id="UP000011115">
    <property type="component" value="Unassembled WGS sequence"/>
</dbReference>
<reference evidence="1" key="2">
    <citation type="submission" date="2015-06" db="UniProtKB">
        <authorList>
            <consortium name="EnsemblPlants"/>
        </authorList>
    </citation>
    <scope>IDENTIFICATION</scope>
    <source>
        <strain evidence="1">DM1-3 516 R44</strain>
    </source>
</reference>
<organism evidence="1 2">
    <name type="scientific">Solanum tuberosum</name>
    <name type="common">Potato</name>
    <dbReference type="NCBI Taxonomy" id="4113"/>
    <lineage>
        <taxon>Eukaryota</taxon>
        <taxon>Viridiplantae</taxon>
        <taxon>Streptophyta</taxon>
        <taxon>Embryophyta</taxon>
        <taxon>Tracheophyta</taxon>
        <taxon>Spermatophyta</taxon>
        <taxon>Magnoliopsida</taxon>
        <taxon>eudicotyledons</taxon>
        <taxon>Gunneridae</taxon>
        <taxon>Pentapetalae</taxon>
        <taxon>asterids</taxon>
        <taxon>lamiids</taxon>
        <taxon>Solanales</taxon>
        <taxon>Solanaceae</taxon>
        <taxon>Solanoideae</taxon>
        <taxon>Solaneae</taxon>
        <taxon>Solanum</taxon>
    </lineage>
</organism>
<sequence length="268" mass="29486">MIEGSLLADNLSCTKSLPPYFLAGSYGVPLDSPTSSTLICKMKLKVNIVKLVPLNRGEDQWSRIPLLKEDVSDGLVDTVTYCTSRIIYDAYIMEIGTSKQSPKGTLPKEELNIFWCLELPDPSKSKGSMGGRGKNRTSRRGRKVTGRIINPIGDIVIADLRVRVNFGGFLHNGAMKEGTYGGFVTHPALVLDIDRVSRSRFRSSSSRSRIDRFPIFNLVTSVIMPPRRAFGRSVNVRNANAAPPVPDQEVSNAEFQSAIQLLAQSVTN</sequence>
<dbReference type="HOGENOM" id="CLU_1039798_0_0_1"/>
<evidence type="ECO:0000313" key="1">
    <source>
        <dbReference type="EnsemblPlants" id="PGSC0003DMT400090080"/>
    </source>
</evidence>
<dbReference type="PaxDb" id="4113-PGSC0003DMT400090080"/>
<dbReference type="EnsemblPlants" id="PGSC0003DMT400090080">
    <property type="protein sequence ID" value="PGSC0003DMT400090080"/>
    <property type="gene ID" value="PGSC0003DMG400039651"/>
</dbReference>
<evidence type="ECO:0000313" key="2">
    <source>
        <dbReference type="Proteomes" id="UP000011115"/>
    </source>
</evidence>
<protein>
    <submittedName>
        <fullName evidence="1">Uncharacterized protein</fullName>
    </submittedName>
</protein>
<reference evidence="2" key="1">
    <citation type="journal article" date="2011" name="Nature">
        <title>Genome sequence and analysis of the tuber crop potato.</title>
        <authorList>
            <consortium name="The Potato Genome Sequencing Consortium"/>
        </authorList>
    </citation>
    <scope>NUCLEOTIDE SEQUENCE [LARGE SCALE GENOMIC DNA]</scope>
    <source>
        <strain evidence="2">cv. DM1-3 516 R44</strain>
    </source>
</reference>
<keyword evidence="2" id="KW-1185">Reference proteome</keyword>
<proteinExistence type="predicted"/>
<dbReference type="InParanoid" id="M1DJL1"/>